<protein>
    <recommendedName>
        <fullName evidence="1">DUF1553 domain-containing protein</fullName>
    </recommendedName>
</protein>
<evidence type="ECO:0000313" key="2">
    <source>
        <dbReference type="EMBL" id="SVE18833.1"/>
    </source>
</evidence>
<accession>A0A383BG88</accession>
<organism evidence="2">
    <name type="scientific">marine metagenome</name>
    <dbReference type="NCBI Taxonomy" id="408172"/>
    <lineage>
        <taxon>unclassified sequences</taxon>
        <taxon>metagenomes</taxon>
        <taxon>ecological metagenomes</taxon>
    </lineage>
</organism>
<feature type="domain" description="DUF1553" evidence="1">
    <location>
        <begin position="15"/>
        <end position="117"/>
    </location>
</feature>
<proteinExistence type="predicted"/>
<gene>
    <name evidence="2" type="ORF">METZ01_LOCUS471687</name>
</gene>
<sequence>AKPYDLTESFKPIGHDKGEGLYRRSVYTFWKRTGPAPVMMALDASKRDVCRAKRENTATPLQALVLLNGPQFVEAARTLGEQMVRTHGDNVGTMVRDTFRTLTSREPSVRETALLRRLHDEQLAVFEKDAKATEAFLSVGERRLANGLAKPRIAAAGVLAKALMNFDESVVKR</sequence>
<feature type="non-terminal residue" evidence="2">
    <location>
        <position position="1"/>
    </location>
</feature>
<dbReference type="EMBL" id="UINC01200101">
    <property type="protein sequence ID" value="SVE18833.1"/>
    <property type="molecule type" value="Genomic_DNA"/>
</dbReference>
<dbReference type="AlphaFoldDB" id="A0A383BG88"/>
<reference evidence="2" key="1">
    <citation type="submission" date="2018-05" db="EMBL/GenBank/DDBJ databases">
        <authorList>
            <person name="Lanie J.A."/>
            <person name="Ng W.-L."/>
            <person name="Kazmierczak K.M."/>
            <person name="Andrzejewski T.M."/>
            <person name="Davidsen T.M."/>
            <person name="Wayne K.J."/>
            <person name="Tettelin H."/>
            <person name="Glass J.I."/>
            <person name="Rusch D."/>
            <person name="Podicherti R."/>
            <person name="Tsui H.-C.T."/>
            <person name="Winkler M.E."/>
        </authorList>
    </citation>
    <scope>NUCLEOTIDE SEQUENCE</scope>
</reference>
<name>A0A383BG88_9ZZZZ</name>
<dbReference type="PANTHER" id="PTHR35889">
    <property type="entry name" value="CYCLOINULO-OLIGOSACCHARIDE FRUCTANOTRANSFERASE-RELATED"/>
    <property type="match status" value="1"/>
</dbReference>
<dbReference type="Pfam" id="PF07587">
    <property type="entry name" value="PSD1"/>
    <property type="match status" value="1"/>
</dbReference>
<dbReference type="InterPro" id="IPR022655">
    <property type="entry name" value="DUF1553"/>
</dbReference>
<evidence type="ECO:0000259" key="1">
    <source>
        <dbReference type="Pfam" id="PF07587"/>
    </source>
</evidence>
<dbReference type="PANTHER" id="PTHR35889:SF3">
    <property type="entry name" value="F-BOX DOMAIN-CONTAINING PROTEIN"/>
    <property type="match status" value="1"/>
</dbReference>